<organism evidence="2 3">
    <name type="scientific">Nocardioides aromaticivorans</name>
    <dbReference type="NCBI Taxonomy" id="200618"/>
    <lineage>
        <taxon>Bacteria</taxon>
        <taxon>Bacillati</taxon>
        <taxon>Actinomycetota</taxon>
        <taxon>Actinomycetes</taxon>
        <taxon>Propionibacteriales</taxon>
        <taxon>Nocardioidaceae</taxon>
        <taxon>Nocardioides</taxon>
    </lineage>
</organism>
<dbReference type="GO" id="GO:0003677">
    <property type="term" value="F:DNA binding"/>
    <property type="evidence" value="ECO:0007669"/>
    <property type="project" value="UniProtKB-KW"/>
</dbReference>
<dbReference type="InterPro" id="IPR005471">
    <property type="entry name" value="Tscrpt_reg_IclR_N"/>
</dbReference>
<evidence type="ECO:0000313" key="3">
    <source>
        <dbReference type="Proteomes" id="UP000562045"/>
    </source>
</evidence>
<dbReference type="PANTHER" id="PTHR30136">
    <property type="entry name" value="HELIX-TURN-HELIX TRANSCRIPTIONAL REGULATOR, ICLR FAMILY"/>
    <property type="match status" value="1"/>
</dbReference>
<dbReference type="GO" id="GO:0045892">
    <property type="term" value="P:negative regulation of DNA-templated transcription"/>
    <property type="evidence" value="ECO:0007669"/>
    <property type="project" value="TreeGrafter"/>
</dbReference>
<dbReference type="GO" id="GO:0003700">
    <property type="term" value="F:DNA-binding transcription factor activity"/>
    <property type="evidence" value="ECO:0007669"/>
    <property type="project" value="TreeGrafter"/>
</dbReference>
<evidence type="ECO:0000259" key="1">
    <source>
        <dbReference type="PROSITE" id="PS51077"/>
    </source>
</evidence>
<dbReference type="Pfam" id="PF09339">
    <property type="entry name" value="HTH_IclR"/>
    <property type="match status" value="1"/>
</dbReference>
<dbReference type="EMBL" id="JACBZM010000001">
    <property type="protein sequence ID" value="NYI44323.1"/>
    <property type="molecule type" value="Genomic_DNA"/>
</dbReference>
<comment type="caution">
    <text evidence="2">The sequence shown here is derived from an EMBL/GenBank/DDBJ whole genome shotgun (WGS) entry which is preliminary data.</text>
</comment>
<dbReference type="Proteomes" id="UP000562045">
    <property type="component" value="Unassembled WGS sequence"/>
</dbReference>
<dbReference type="PANTHER" id="PTHR30136:SF24">
    <property type="entry name" value="HTH-TYPE TRANSCRIPTIONAL REPRESSOR ALLR"/>
    <property type="match status" value="1"/>
</dbReference>
<dbReference type="InterPro" id="IPR036388">
    <property type="entry name" value="WH-like_DNA-bd_sf"/>
</dbReference>
<feature type="domain" description="HTH iclR-type" evidence="1">
    <location>
        <begin position="12"/>
        <end position="74"/>
    </location>
</feature>
<dbReference type="RefSeq" id="WP_036548945.1">
    <property type="nucleotide sequence ID" value="NZ_JACBZM010000001.1"/>
</dbReference>
<name>A0A7Z0CMQ1_9ACTN</name>
<keyword evidence="2" id="KW-0238">DNA-binding</keyword>
<dbReference type="PROSITE" id="PS51077">
    <property type="entry name" value="HTH_ICLR"/>
    <property type="match status" value="1"/>
</dbReference>
<evidence type="ECO:0000313" key="2">
    <source>
        <dbReference type="EMBL" id="NYI44323.1"/>
    </source>
</evidence>
<dbReference type="InterPro" id="IPR036390">
    <property type="entry name" value="WH_DNA-bd_sf"/>
</dbReference>
<protein>
    <submittedName>
        <fullName evidence="2">DNA-binding IclR family transcriptional regulator</fullName>
    </submittedName>
</protein>
<dbReference type="InterPro" id="IPR050707">
    <property type="entry name" value="HTH_MetabolicPath_Reg"/>
</dbReference>
<dbReference type="AlphaFoldDB" id="A0A7Z0CMQ1"/>
<proteinExistence type="predicted"/>
<dbReference type="SUPFAM" id="SSF46785">
    <property type="entry name" value="Winged helix' DNA-binding domain"/>
    <property type="match status" value="1"/>
</dbReference>
<gene>
    <name evidence="2" type="ORF">BJ993_001403</name>
</gene>
<sequence>MVDSSPISGRQPKAIQNALAVLEAVALSGSGVTAKQIAARLSMPPATVYRILNLLVAEEYIVRLPELSGFALGRRVDVFVDAALTPTIVQSARDLLTELRMTVRVGIHLCSCRSGVVRILDADPDFPPPLTEPELNARLPRTALGELMAGGREQTTAHRVADVAPGTESVVVGIYNRDGVLHAALWMLGSPSGIAVVQERLTTIARRAGDLDPLLH</sequence>
<dbReference type="SMART" id="SM00346">
    <property type="entry name" value="HTH_ICLR"/>
    <property type="match status" value="1"/>
</dbReference>
<reference evidence="2 3" key="1">
    <citation type="submission" date="2020-07" db="EMBL/GenBank/DDBJ databases">
        <title>Sequencing the genomes of 1000 actinobacteria strains.</title>
        <authorList>
            <person name="Klenk H.-P."/>
        </authorList>
    </citation>
    <scope>NUCLEOTIDE SEQUENCE [LARGE SCALE GENOMIC DNA]</scope>
    <source>
        <strain evidence="2 3">DSM 15131</strain>
    </source>
</reference>
<dbReference type="Gene3D" id="1.10.10.10">
    <property type="entry name" value="Winged helix-like DNA-binding domain superfamily/Winged helix DNA-binding domain"/>
    <property type="match status" value="1"/>
</dbReference>
<accession>A0A7Z0CMQ1</accession>